<dbReference type="EMBL" id="CP018308">
    <property type="protein sequence ID" value="ASI91340.1"/>
    <property type="molecule type" value="Genomic_DNA"/>
</dbReference>
<proteinExistence type="predicted"/>
<dbReference type="GO" id="GO:0016787">
    <property type="term" value="F:hydrolase activity"/>
    <property type="evidence" value="ECO:0007669"/>
    <property type="project" value="UniProtKB-KW"/>
</dbReference>
<dbReference type="CDD" id="cd02603">
    <property type="entry name" value="HAD_sEH-N_like"/>
    <property type="match status" value="1"/>
</dbReference>
<dbReference type="PANTHER" id="PTHR43611">
    <property type="entry name" value="ALPHA-D-GLUCOSE 1-PHOSPHATE PHOSPHATASE"/>
    <property type="match status" value="1"/>
</dbReference>
<dbReference type="PANTHER" id="PTHR43611:SF3">
    <property type="entry name" value="FLAVIN MONONUCLEOTIDE HYDROLASE 1, CHLOROPLATIC"/>
    <property type="match status" value="1"/>
</dbReference>
<keyword evidence="2" id="KW-0378">Hydrolase</keyword>
<accession>A0AAN1FJR0</accession>
<protein>
    <submittedName>
        <fullName evidence="2">HAD family hydrolase</fullName>
    </submittedName>
</protein>
<organism evidence="2 3">
    <name type="scientific">Vibrio mediterranei</name>
    <dbReference type="NCBI Taxonomy" id="689"/>
    <lineage>
        <taxon>Bacteria</taxon>
        <taxon>Pseudomonadati</taxon>
        <taxon>Pseudomonadota</taxon>
        <taxon>Gammaproteobacteria</taxon>
        <taxon>Vibrionales</taxon>
        <taxon>Vibrionaceae</taxon>
        <taxon>Vibrio</taxon>
    </lineage>
</organism>
<dbReference type="NCBIfam" id="TIGR01509">
    <property type="entry name" value="HAD-SF-IA-v3"/>
    <property type="match status" value="1"/>
</dbReference>
<dbReference type="InterPro" id="IPR023198">
    <property type="entry name" value="PGP-like_dom2"/>
</dbReference>
<dbReference type="AlphaFoldDB" id="A0AAN1FJR0"/>
<dbReference type="EMBL" id="CP018308">
    <property type="protein sequence ID" value="ASI91522.1"/>
    <property type="molecule type" value="Genomic_DNA"/>
</dbReference>
<dbReference type="SFLD" id="SFLDS00003">
    <property type="entry name" value="Haloacid_Dehalogenase"/>
    <property type="match status" value="1"/>
</dbReference>
<dbReference type="KEGG" id="vsh:BSZ05_16830"/>
<evidence type="ECO:0000313" key="3">
    <source>
        <dbReference type="Proteomes" id="UP000197092"/>
    </source>
</evidence>
<dbReference type="SFLD" id="SFLDG01129">
    <property type="entry name" value="C1.5:_HAD__Beta-PGM__Phosphata"/>
    <property type="match status" value="1"/>
</dbReference>
<dbReference type="PRINTS" id="PR00413">
    <property type="entry name" value="HADHALOGNASE"/>
</dbReference>
<reference evidence="2" key="2">
    <citation type="journal article" date="2018" name="BMC Genomics">
        <title>Comparative genomic analysis reveals the evolution and environmental adaptation strategies of vibrios.</title>
        <authorList>
            <person name="Lin H."/>
            <person name="Yu M."/>
            <person name="Wang X."/>
            <person name="Zhang X.H."/>
        </authorList>
    </citation>
    <scope>NUCLEOTIDE SEQUENCE</scope>
    <source>
        <strain evidence="2">QT6D1</strain>
    </source>
</reference>
<gene>
    <name evidence="1" type="ORF">BSZ05_00060</name>
    <name evidence="2" type="ORF">BSZ05_16830</name>
</gene>
<dbReference type="InterPro" id="IPR036412">
    <property type="entry name" value="HAD-like_sf"/>
</dbReference>
<dbReference type="SUPFAM" id="SSF56784">
    <property type="entry name" value="HAD-like"/>
    <property type="match status" value="1"/>
</dbReference>
<evidence type="ECO:0000313" key="2">
    <source>
        <dbReference type="EMBL" id="ASI91522.1"/>
    </source>
</evidence>
<name>A0AAN1FJR0_9VIBR</name>
<dbReference type="Proteomes" id="UP000197092">
    <property type="component" value="Chromosome 1"/>
</dbReference>
<dbReference type="InterPro" id="IPR006439">
    <property type="entry name" value="HAD-SF_hydro_IA"/>
</dbReference>
<sequence>MDTLSLLRGIKLNTSKIRNVVFDVGNVIVRWSPVEIVRLTFEYSAHEAEQKAKAIFQHDIWMALNKGLLTEHQAQEEYQTALGLSKAECERLFYYIKETQIQIFGTVDLIKRLKQASYNIYALTDNVHEIVEHLKHRYDFWPLFEAATVSAELGVLKPSADIYQSLLNSNNLIAEETVFLDDMPYNVDGAVQCGLHAIQFSDAQQAENALRELGLEF</sequence>
<reference evidence="3" key="1">
    <citation type="submission" date="2016-12" db="EMBL/GenBank/DDBJ databases">
        <title>Comparative genomic analysis reveals the diversity, evolution, and environmental adaptation strategies of the genus Vibrio.</title>
        <authorList>
            <person name="Lin H."/>
            <person name="Wang X."/>
            <person name="Zhang X.-H."/>
        </authorList>
    </citation>
    <scope>NUCLEOTIDE SEQUENCE [LARGE SCALE GENOMIC DNA]</scope>
    <source>
        <strain evidence="3">QT6D1</strain>
    </source>
</reference>
<dbReference type="Gene3D" id="3.40.50.1000">
    <property type="entry name" value="HAD superfamily/HAD-like"/>
    <property type="match status" value="1"/>
</dbReference>
<dbReference type="Gene3D" id="1.10.150.240">
    <property type="entry name" value="Putative phosphatase, domain 2"/>
    <property type="match status" value="1"/>
</dbReference>
<dbReference type="Pfam" id="PF00702">
    <property type="entry name" value="Hydrolase"/>
    <property type="match status" value="1"/>
</dbReference>
<evidence type="ECO:0000313" key="1">
    <source>
        <dbReference type="EMBL" id="ASI91340.1"/>
    </source>
</evidence>
<dbReference type="KEGG" id="vsh:BSZ05_00060"/>
<dbReference type="InterPro" id="IPR023214">
    <property type="entry name" value="HAD_sf"/>
</dbReference>